<reference evidence="4 5" key="1">
    <citation type="journal article" date="2018" name="PLoS Genet.">
        <title>Population sequencing reveals clonal diversity and ancestral inbreeding in the grapevine cultivar Chardonnay.</title>
        <authorList>
            <person name="Roach M.J."/>
            <person name="Johnson D.L."/>
            <person name="Bohlmann J."/>
            <person name="van Vuuren H.J."/>
            <person name="Jones S.J."/>
            <person name="Pretorius I.S."/>
            <person name="Schmidt S.A."/>
            <person name="Borneman A.R."/>
        </authorList>
    </citation>
    <scope>NUCLEOTIDE SEQUENCE [LARGE SCALE GENOMIC DNA]</scope>
    <source>
        <strain evidence="5">cv. Chardonnay</strain>
        <tissue evidence="4">Leaf</tissue>
    </source>
</reference>
<gene>
    <name evidence="4" type="primary">VvCHDh000328_1</name>
    <name evidence="4" type="ORF">CK203_066632</name>
</gene>
<feature type="compositionally biased region" description="Basic residues" evidence="1">
    <location>
        <begin position="67"/>
        <end position="76"/>
    </location>
</feature>
<organism evidence="4 5">
    <name type="scientific">Vitis vinifera</name>
    <name type="common">Grape</name>
    <dbReference type="NCBI Taxonomy" id="29760"/>
    <lineage>
        <taxon>Eukaryota</taxon>
        <taxon>Viridiplantae</taxon>
        <taxon>Streptophyta</taxon>
        <taxon>Embryophyta</taxon>
        <taxon>Tracheophyta</taxon>
        <taxon>Spermatophyta</taxon>
        <taxon>Magnoliopsida</taxon>
        <taxon>eudicotyledons</taxon>
        <taxon>Gunneridae</taxon>
        <taxon>Pentapetalae</taxon>
        <taxon>rosids</taxon>
        <taxon>Vitales</taxon>
        <taxon>Vitaceae</taxon>
        <taxon>Viteae</taxon>
        <taxon>Vitis</taxon>
    </lineage>
</organism>
<evidence type="ECO:0000256" key="1">
    <source>
        <dbReference type="SAM" id="MobiDB-lite"/>
    </source>
</evidence>
<dbReference type="PANTHER" id="PTHR34049:SF2">
    <property type="entry name" value="F-BOX DOMAIN CONTAINING PROTEIN, EXPRESSED"/>
    <property type="match status" value="1"/>
</dbReference>
<dbReference type="Proteomes" id="UP000288805">
    <property type="component" value="Unassembled WGS sequence"/>
</dbReference>
<evidence type="ECO:0000256" key="3">
    <source>
        <dbReference type="SAM" id="SignalP"/>
    </source>
</evidence>
<keyword evidence="2" id="KW-0472">Membrane</keyword>
<dbReference type="AlphaFoldDB" id="A0A438EVJ2"/>
<keyword evidence="2" id="KW-0812">Transmembrane</keyword>
<evidence type="ECO:0000256" key="2">
    <source>
        <dbReference type="SAM" id="Phobius"/>
    </source>
</evidence>
<dbReference type="InterPro" id="IPR045286">
    <property type="entry name" value="FBS1-like"/>
</dbReference>
<evidence type="ECO:0000313" key="5">
    <source>
        <dbReference type="Proteomes" id="UP000288805"/>
    </source>
</evidence>
<keyword evidence="2" id="KW-1133">Transmembrane helix</keyword>
<feature type="signal peptide" evidence="3">
    <location>
        <begin position="1"/>
        <end position="18"/>
    </location>
</feature>
<feature type="transmembrane region" description="Helical" evidence="2">
    <location>
        <begin position="355"/>
        <end position="373"/>
    </location>
</feature>
<evidence type="ECO:0000313" key="4">
    <source>
        <dbReference type="EMBL" id="RVW51728.1"/>
    </source>
</evidence>
<feature type="region of interest" description="Disordered" evidence="1">
    <location>
        <begin position="37"/>
        <end position="81"/>
    </location>
</feature>
<name>A0A438EVJ2_VITVI</name>
<feature type="chain" id="PRO_5019373064" evidence="3">
    <location>
        <begin position="19"/>
        <end position="464"/>
    </location>
</feature>
<comment type="caution">
    <text evidence="4">The sequence shown here is derived from an EMBL/GenBank/DDBJ whole genome shotgun (WGS) entry which is preliminary data.</text>
</comment>
<keyword evidence="3" id="KW-0732">Signal</keyword>
<sequence length="464" mass="52469">MTSFCYLGFCAFDWVLVSVEVNLVCILRWNQTYKESIKEGKGQKSSRKRKQEGNSMGKVSPKERGMKTPKQKRRQRNSSNKYLRPGALAQLRYSKAATKSCTDLVKKQVAVLDSKKADSDIALGGEAIDESLPIASPEKFGFSPVIGQLKQSSLMGTPRTPRVDECESESKLESLPMDLLPIDVFIDMSIMLQHSTDFIYFVKFEVKILCHLHHDQLRAVFHVSQRIRKAVLLARQFHFNYTTPDRSRQEMLRTMTPLPTEHWPFVSKGDGKGVFLASPHTPKAPRHGPRPPSRLKVTEMRQIAAVLFQESALPSRCMVPSILPKPSASPWHLIEFYSMRTSCVRLLLRISFSKIFLSFLVSMYIISSLSLYLQAVVRVCKFCSFLGSVRSYGTSGGYTMRLGCSHLKIGFSEVDTLVEDLVGDLIGFLCLMKVVENRYPSRQLIEGDEFRGEVGVKEQCCLVE</sequence>
<protein>
    <submittedName>
        <fullName evidence="4">F-box protein</fullName>
    </submittedName>
</protein>
<dbReference type="EMBL" id="QGNW01001179">
    <property type="protein sequence ID" value="RVW51728.1"/>
    <property type="molecule type" value="Genomic_DNA"/>
</dbReference>
<accession>A0A438EVJ2</accession>
<proteinExistence type="predicted"/>
<dbReference type="PANTHER" id="PTHR34049">
    <property type="entry name" value="F-BOX PROTEIN SKIP27"/>
    <property type="match status" value="1"/>
</dbReference>